<keyword evidence="4 8" id="KW-0618">Plastoquinone</keyword>
<dbReference type="RefSeq" id="WP_062291752.1">
    <property type="nucleotide sequence ID" value="NZ_CP012036.1"/>
</dbReference>
<keyword evidence="1 8" id="KW-0813">Transport</keyword>
<protein>
    <recommendedName>
        <fullName evidence="8">NAD(P)H-quinone oxidoreductase subunit N</fullName>
        <ecNumber evidence="8">7.1.1.-</ecNumber>
    </recommendedName>
    <alternativeName>
        <fullName evidence="8">NAD(P)H dehydrogenase I subunit N</fullName>
        <shortName evidence="8">NDH-1 subunit N</shortName>
        <shortName evidence="8">NDH-N</shortName>
    </alternativeName>
</protein>
<organism evidence="9 10">
    <name type="scientific">Nostoc piscinale CENA21</name>
    <dbReference type="NCBI Taxonomy" id="224013"/>
    <lineage>
        <taxon>Bacteria</taxon>
        <taxon>Bacillati</taxon>
        <taxon>Cyanobacteriota</taxon>
        <taxon>Cyanophyceae</taxon>
        <taxon>Nostocales</taxon>
        <taxon>Nostocaceae</taxon>
        <taxon>Nostoc</taxon>
    </lineage>
</organism>
<evidence type="ECO:0000256" key="8">
    <source>
        <dbReference type="HAMAP-Rule" id="MF_01353"/>
    </source>
</evidence>
<accession>A0A0M4SWN1</accession>
<keyword evidence="10" id="KW-1185">Reference proteome</keyword>
<dbReference type="KEGG" id="npz:ACX27_10380"/>
<sequence>MALITTGNGLIRDLEKFGALGTYVPLEGGFEGRYRRRLRAAGYVTLNMTARGLGDVAAYLTGVHGVRPPHLGKKSTGSGAAVGSVYYLPPIVNYQLEQLPPKSKGLVLWIIEGHILSDQEVEFLAELPKLEPKVKVVVERGGSRAFKWKPLTATFAVSSQAV</sequence>
<comment type="catalytic activity">
    <reaction evidence="8">
        <text>a plastoquinone + NADPH + (n+1) H(+)(in) = a plastoquinol + NADP(+) + n H(+)(out)</text>
        <dbReference type="Rhea" id="RHEA:42612"/>
        <dbReference type="Rhea" id="RHEA-COMP:9561"/>
        <dbReference type="Rhea" id="RHEA-COMP:9562"/>
        <dbReference type="ChEBI" id="CHEBI:15378"/>
        <dbReference type="ChEBI" id="CHEBI:17757"/>
        <dbReference type="ChEBI" id="CHEBI:57783"/>
        <dbReference type="ChEBI" id="CHEBI:58349"/>
        <dbReference type="ChEBI" id="CHEBI:62192"/>
    </reaction>
</comment>
<evidence type="ECO:0000256" key="6">
    <source>
        <dbReference type="ARBA" id="ARBA00023027"/>
    </source>
</evidence>
<comment type="function">
    <text evidence="8">NDH-1 shuttles electrons from an unknown electron donor, via FMN and iron-sulfur (Fe-S) centers, to quinones in the respiratory and/or the photosynthetic chain. The immediate electron acceptor for the enzyme in this species is believed to be plastoquinone. Couples the redox reaction to proton translocation, and thus conserves the redox energy in a proton gradient. Cyanobacterial NDH-1 also plays a role in inorganic carbon-concentration.</text>
</comment>
<proteinExistence type="inferred from homology"/>
<evidence type="ECO:0000256" key="7">
    <source>
        <dbReference type="ARBA" id="ARBA00023136"/>
    </source>
</evidence>
<dbReference type="PANTHER" id="PTHR35515">
    <property type="entry name" value="NAD(P)H-QUINONE OXIDOREDUCTASE SUBUNIT N, CHLOROPLASTIC"/>
    <property type="match status" value="1"/>
</dbReference>
<reference evidence="9 10" key="2">
    <citation type="journal article" date="2016" name="Genome Announc.">
        <title>Draft Genome Sequence of the N2-Fixing Cyanobacterium Nostoc piscinale CENA21, Isolated from the Brazilian Amazon Floodplain.</title>
        <authorList>
            <person name="Leao T."/>
            <person name="Guimaraes P.I."/>
            <person name="de Melo A.G."/>
            <person name="Ramos R.T."/>
            <person name="Leao P.N."/>
            <person name="Silva A."/>
            <person name="Fiore M.F."/>
            <person name="Schneider M.P."/>
        </authorList>
    </citation>
    <scope>NUCLEOTIDE SEQUENCE [LARGE SCALE GENOMIC DNA]</scope>
    <source>
        <strain evidence="9 10">CENA21</strain>
    </source>
</reference>
<keyword evidence="6 8" id="KW-0520">NAD</keyword>
<dbReference type="HAMAP" id="MF_01353">
    <property type="entry name" value="NDH1_NDH1N"/>
    <property type="match status" value="1"/>
</dbReference>
<evidence type="ECO:0000256" key="4">
    <source>
        <dbReference type="ARBA" id="ARBA00022957"/>
    </source>
</evidence>
<comment type="subcellular location">
    <subcellularLocation>
        <location evidence="8">Cellular thylakoid membrane</location>
        <topology evidence="8">Peripheral membrane protein</topology>
        <orientation evidence="8">Cytoplasmic side</orientation>
    </subcellularLocation>
</comment>
<evidence type="ECO:0000313" key="10">
    <source>
        <dbReference type="Proteomes" id="UP000062645"/>
    </source>
</evidence>
<comment type="subunit">
    <text evidence="8">NDH-1 can be composed of about 15 different subunits; different subcomplexes with different compositions have been identified which probably have different functions.</text>
</comment>
<dbReference type="EMBL" id="CP012036">
    <property type="protein sequence ID" value="ALF53159.1"/>
    <property type="molecule type" value="Genomic_DNA"/>
</dbReference>
<dbReference type="EC" id="7.1.1.-" evidence="8"/>
<dbReference type="PANTHER" id="PTHR35515:SF1">
    <property type="entry name" value="NAD(P)H-QUINONE OXIDOREDUCTASE SUBUNIT N, CHLOROPLASTIC"/>
    <property type="match status" value="1"/>
</dbReference>
<dbReference type="OrthoDB" id="510798at2"/>
<evidence type="ECO:0000256" key="1">
    <source>
        <dbReference type="ARBA" id="ARBA00022448"/>
    </source>
</evidence>
<keyword evidence="3 8" id="KW-0521">NADP</keyword>
<comment type="similarity">
    <text evidence="8">Belongs to the complex I NdhN subunit family.</text>
</comment>
<gene>
    <name evidence="8" type="primary">ndhN</name>
    <name evidence="9" type="ORF">ACX27_10380</name>
</gene>
<name>A0A0M4SWN1_9NOSO</name>
<evidence type="ECO:0000256" key="5">
    <source>
        <dbReference type="ARBA" id="ARBA00022967"/>
    </source>
</evidence>
<dbReference type="Pfam" id="PF11909">
    <property type="entry name" value="NdhN"/>
    <property type="match status" value="1"/>
</dbReference>
<dbReference type="Proteomes" id="UP000062645">
    <property type="component" value="Chromosome"/>
</dbReference>
<keyword evidence="8" id="KW-0793">Thylakoid</keyword>
<evidence type="ECO:0000256" key="3">
    <source>
        <dbReference type="ARBA" id="ARBA00022857"/>
    </source>
</evidence>
<keyword evidence="7 8" id="KW-0472">Membrane</keyword>
<reference evidence="10" key="1">
    <citation type="submission" date="2015-07" db="EMBL/GenBank/DDBJ databases">
        <title>Genome Of Nitrogen-Fixing Cyanobacterium Nostoc piscinale CENA21 From Solimoes/Amazon River Floodplain Sediments And Comparative Genomics To Uncover Biosynthetic Natural Products Potential.</title>
        <authorList>
            <person name="Leao T.F."/>
            <person name="Leao P.N."/>
            <person name="Guimaraes P.I."/>
            <person name="de Melo A.G.C."/>
            <person name="Ramos R.T.J."/>
            <person name="Silva A."/>
            <person name="Fiore M.F."/>
            <person name="Schneider M.P.C."/>
        </authorList>
    </citation>
    <scope>NUCLEOTIDE SEQUENCE [LARGE SCALE GENOMIC DNA]</scope>
    <source>
        <strain evidence="10">CENA21</strain>
    </source>
</reference>
<dbReference type="InterPro" id="IPR020874">
    <property type="entry name" value="NAD(P)H-quinone_OxRdtase_su_N"/>
</dbReference>
<dbReference type="GO" id="GO:0016655">
    <property type="term" value="F:oxidoreductase activity, acting on NAD(P)H, quinone or similar compound as acceptor"/>
    <property type="evidence" value="ECO:0007669"/>
    <property type="project" value="UniProtKB-UniRule"/>
</dbReference>
<evidence type="ECO:0000256" key="2">
    <source>
        <dbReference type="ARBA" id="ARBA00022719"/>
    </source>
</evidence>
<keyword evidence="2 8" id="KW-0874">Quinone</keyword>
<dbReference type="GO" id="GO:0048038">
    <property type="term" value="F:quinone binding"/>
    <property type="evidence" value="ECO:0007669"/>
    <property type="project" value="UniProtKB-KW"/>
</dbReference>
<evidence type="ECO:0000313" key="9">
    <source>
        <dbReference type="EMBL" id="ALF53159.1"/>
    </source>
</evidence>
<dbReference type="AlphaFoldDB" id="A0A0M4SWN1"/>
<dbReference type="PATRIC" id="fig|224013.5.peg.2512"/>
<dbReference type="STRING" id="224013.ACX27_10380"/>
<dbReference type="GO" id="GO:0031676">
    <property type="term" value="C:plasma membrane-derived thylakoid membrane"/>
    <property type="evidence" value="ECO:0007669"/>
    <property type="project" value="UniProtKB-SubCell"/>
</dbReference>
<comment type="catalytic activity">
    <reaction evidence="8">
        <text>a plastoquinone + NADH + (n+1) H(+)(in) = a plastoquinol + NAD(+) + n H(+)(out)</text>
        <dbReference type="Rhea" id="RHEA:42608"/>
        <dbReference type="Rhea" id="RHEA-COMP:9561"/>
        <dbReference type="Rhea" id="RHEA-COMP:9562"/>
        <dbReference type="ChEBI" id="CHEBI:15378"/>
        <dbReference type="ChEBI" id="CHEBI:17757"/>
        <dbReference type="ChEBI" id="CHEBI:57540"/>
        <dbReference type="ChEBI" id="CHEBI:57945"/>
        <dbReference type="ChEBI" id="CHEBI:62192"/>
    </reaction>
</comment>
<keyword evidence="5 8" id="KW-1278">Translocase</keyword>